<keyword evidence="1" id="KW-0472">Membrane</keyword>
<proteinExistence type="predicted"/>
<gene>
    <name evidence="2" type="ORF">FB562_1775</name>
</gene>
<evidence type="ECO:0000313" key="2">
    <source>
        <dbReference type="EMBL" id="TQL48677.1"/>
    </source>
</evidence>
<feature type="transmembrane region" description="Helical" evidence="1">
    <location>
        <begin position="138"/>
        <end position="155"/>
    </location>
</feature>
<keyword evidence="1" id="KW-0812">Transmembrane</keyword>
<dbReference type="Proteomes" id="UP000317998">
    <property type="component" value="Unassembled WGS sequence"/>
</dbReference>
<evidence type="ECO:0000256" key="1">
    <source>
        <dbReference type="SAM" id="Phobius"/>
    </source>
</evidence>
<dbReference type="AlphaFoldDB" id="A0A542YKQ7"/>
<feature type="transmembrane region" description="Helical" evidence="1">
    <location>
        <begin position="37"/>
        <end position="56"/>
    </location>
</feature>
<accession>A0A542YKQ7</accession>
<evidence type="ECO:0000313" key="3">
    <source>
        <dbReference type="Proteomes" id="UP000317998"/>
    </source>
</evidence>
<sequence length="345" mass="36622">MNIAVPRYVIVGLGAVFAGYLLVLALSSVDSGSNPPLYFAAMGLFAVASIACLAPLSKRMSFVVALGAVAVSIALPIMVASQLDLGRPLGSDYSTWYVAGVGALMVFISARGHLLLAWLGVAALVVHTILWAGPGALGLLGVFGSVLWVGVSHMLQSSLRKAEKDARAYAVAERETAEWQAAQEAHLFERQFRLEKTGRMALPMLRHIVATGAQLTPGHRQECLFLEAAIRDEIRGRTLLSDAVREQVMIARRRGATVNLLDEGGLDDLAEGDQGRIRAEVARAIGRSKAETIVVRTVPPGSDTAVTVVGLASSGVNLLGHSAGNGNDESDDPDIELWLEIPRTV</sequence>
<feature type="transmembrane region" description="Helical" evidence="1">
    <location>
        <begin position="93"/>
        <end position="110"/>
    </location>
</feature>
<keyword evidence="3" id="KW-1185">Reference proteome</keyword>
<dbReference type="EMBL" id="VFOM01000001">
    <property type="protein sequence ID" value="TQL48677.1"/>
    <property type="molecule type" value="Genomic_DNA"/>
</dbReference>
<feature type="transmembrane region" description="Helical" evidence="1">
    <location>
        <begin position="63"/>
        <end position="81"/>
    </location>
</feature>
<name>A0A542YKQ7_9MICO</name>
<dbReference type="RefSeq" id="WP_141880757.1">
    <property type="nucleotide sequence ID" value="NZ_VFOM01000001.1"/>
</dbReference>
<comment type="caution">
    <text evidence="2">The sequence shown here is derived from an EMBL/GenBank/DDBJ whole genome shotgun (WGS) entry which is preliminary data.</text>
</comment>
<evidence type="ECO:0008006" key="4">
    <source>
        <dbReference type="Google" id="ProtNLM"/>
    </source>
</evidence>
<organism evidence="2 3">
    <name type="scientific">Homoserinimonas aerilata</name>
    <dbReference type="NCBI Taxonomy" id="1162970"/>
    <lineage>
        <taxon>Bacteria</taxon>
        <taxon>Bacillati</taxon>
        <taxon>Actinomycetota</taxon>
        <taxon>Actinomycetes</taxon>
        <taxon>Micrococcales</taxon>
        <taxon>Microbacteriaceae</taxon>
        <taxon>Homoserinimonas</taxon>
    </lineage>
</organism>
<reference evidence="2 3" key="1">
    <citation type="submission" date="2019-06" db="EMBL/GenBank/DDBJ databases">
        <title>Sequencing the genomes of 1000 actinobacteria strains.</title>
        <authorList>
            <person name="Klenk H.-P."/>
        </authorList>
    </citation>
    <scope>NUCLEOTIDE SEQUENCE [LARGE SCALE GENOMIC DNA]</scope>
    <source>
        <strain evidence="2 3">DSM 26477</strain>
    </source>
</reference>
<feature type="transmembrane region" description="Helical" evidence="1">
    <location>
        <begin position="7"/>
        <end position="25"/>
    </location>
</feature>
<keyword evidence="1" id="KW-1133">Transmembrane helix</keyword>
<dbReference type="OrthoDB" id="5082313at2"/>
<protein>
    <recommendedName>
        <fullName evidence="4">Signal transduction histidine kinase</fullName>
    </recommendedName>
</protein>